<accession>A0A507SLW4</accession>
<name>A0A507SLW4_9BACT</name>
<evidence type="ECO:0000313" key="2">
    <source>
        <dbReference type="Proteomes" id="UP000320801"/>
    </source>
</evidence>
<reference evidence="1 2" key="1">
    <citation type="submission" date="2019-03" db="EMBL/GenBank/DDBJ databases">
        <title>Characterization of a novel Mycoplasma cynos real-time PCR assay.</title>
        <authorList>
            <person name="Tallmadge R.L."/>
            <person name="Mitchell P.K."/>
            <person name="Goodman L."/>
        </authorList>
    </citation>
    <scope>NUCLEOTIDE SEQUENCE [LARGE SCALE GENOMIC DNA]</scope>
    <source>
        <strain evidence="1 2">1642</strain>
    </source>
</reference>
<dbReference type="Proteomes" id="UP000320801">
    <property type="component" value="Unassembled WGS sequence"/>
</dbReference>
<sequence length="182" mass="21157">MKNLIVMMMGNGKARYCRVVKSNGFAKGIKNVISLGSESKLSAINERYLEIFREKIKEISDNTEPKTIKKMMLDHLCSLKEKNFITNIGINIFYDVIKKLEIFSSLKKSKHKNLEELLKYQIASRILQNTSIIKSFETKDNYLNDIESKKDTFYSLLDVLYENEIEIVKNLNNKIAEMTSRN</sequence>
<proteinExistence type="predicted"/>
<organism evidence="1 2">
    <name type="scientific">Mycoplasmopsis mucosicanis</name>
    <dbReference type="NCBI Taxonomy" id="458208"/>
    <lineage>
        <taxon>Bacteria</taxon>
        <taxon>Bacillati</taxon>
        <taxon>Mycoplasmatota</taxon>
        <taxon>Mycoplasmoidales</taxon>
        <taxon>Metamycoplasmataceae</taxon>
        <taxon>Mycoplasmopsis</taxon>
    </lineage>
</organism>
<dbReference type="EMBL" id="SMDN01000034">
    <property type="protein sequence ID" value="TQC51245.1"/>
    <property type="molecule type" value="Genomic_DNA"/>
</dbReference>
<dbReference type="AlphaFoldDB" id="A0A507SLW4"/>
<evidence type="ECO:0000313" key="1">
    <source>
        <dbReference type="EMBL" id="TQC51245.1"/>
    </source>
</evidence>
<feature type="non-terminal residue" evidence="1">
    <location>
        <position position="182"/>
    </location>
</feature>
<keyword evidence="2" id="KW-1185">Reference proteome</keyword>
<protein>
    <submittedName>
        <fullName evidence="1">Transposase</fullName>
    </submittedName>
</protein>
<comment type="caution">
    <text evidence="1">The sequence shown here is derived from an EMBL/GenBank/DDBJ whole genome shotgun (WGS) entry which is preliminary data.</text>
</comment>
<gene>
    <name evidence="1" type="ORF">E1I18_03635</name>
</gene>